<dbReference type="AlphaFoldDB" id="A0A1S0U779"/>
<dbReference type="EMBL" id="JH712102">
    <property type="protein sequence ID" value="EFO25420.1"/>
    <property type="molecule type" value="Genomic_DNA"/>
</dbReference>
<organism evidence="1">
    <name type="scientific">Loa loa</name>
    <name type="common">Eye worm</name>
    <name type="synonym">Filaria loa</name>
    <dbReference type="NCBI Taxonomy" id="7209"/>
    <lineage>
        <taxon>Eukaryota</taxon>
        <taxon>Metazoa</taxon>
        <taxon>Ecdysozoa</taxon>
        <taxon>Nematoda</taxon>
        <taxon>Chromadorea</taxon>
        <taxon>Rhabditida</taxon>
        <taxon>Spirurina</taxon>
        <taxon>Spiruromorpha</taxon>
        <taxon>Filarioidea</taxon>
        <taxon>Onchocercidae</taxon>
        <taxon>Loa</taxon>
    </lineage>
</organism>
<name>A0A1S0U779_LOALO</name>
<proteinExistence type="predicted"/>
<dbReference type="RefSeq" id="XP_003138650.1">
    <property type="nucleotide sequence ID" value="XM_003138602.1"/>
</dbReference>
<dbReference type="KEGG" id="loa:LOAG_03065"/>
<dbReference type="GeneID" id="9940452"/>
<accession>A0A1S0U779</accession>
<dbReference type="CTD" id="9940452"/>
<sequence>MAKKTNTGLPSMTVTNILNRLHTGLGLPLSMHPITCFVPRLSLRTFAKVSVSFQSVRKIFLRVKQALSPRFWDQSSPSPKTVTGGLVSPSFLWTLCLNLQFKPIWDGRSYRRRHIDCQHSLKSC</sequence>
<reference evidence="1" key="1">
    <citation type="submission" date="2012-04" db="EMBL/GenBank/DDBJ databases">
        <title>The Genome Sequence of Loa loa.</title>
        <authorList>
            <consortium name="The Broad Institute Genome Sequencing Platform"/>
            <consortium name="Broad Institute Genome Sequencing Center for Infectious Disease"/>
            <person name="Nutman T.B."/>
            <person name="Fink D.L."/>
            <person name="Russ C."/>
            <person name="Young S."/>
            <person name="Zeng Q."/>
            <person name="Gargeya S."/>
            <person name="Alvarado L."/>
            <person name="Berlin A."/>
            <person name="Chapman S.B."/>
            <person name="Chen Z."/>
            <person name="Freedman E."/>
            <person name="Gellesch M."/>
            <person name="Goldberg J."/>
            <person name="Griggs A."/>
            <person name="Gujja S."/>
            <person name="Heilman E.R."/>
            <person name="Heiman D."/>
            <person name="Howarth C."/>
            <person name="Mehta T."/>
            <person name="Neiman D."/>
            <person name="Pearson M."/>
            <person name="Roberts A."/>
            <person name="Saif S."/>
            <person name="Shea T."/>
            <person name="Shenoy N."/>
            <person name="Sisk P."/>
            <person name="Stolte C."/>
            <person name="Sykes S."/>
            <person name="White J."/>
            <person name="Yandava C."/>
            <person name="Haas B."/>
            <person name="Henn M.R."/>
            <person name="Nusbaum C."/>
            <person name="Birren B."/>
        </authorList>
    </citation>
    <scope>NUCLEOTIDE SEQUENCE [LARGE SCALE GENOMIC DNA]</scope>
</reference>
<dbReference type="InParanoid" id="A0A1S0U779"/>
<gene>
    <name evidence="1" type="ORF">LOAG_03065</name>
</gene>
<evidence type="ECO:0000313" key="1">
    <source>
        <dbReference type="EMBL" id="EFO25420.1"/>
    </source>
</evidence>
<protein>
    <submittedName>
        <fullName evidence="1">Uncharacterized protein</fullName>
    </submittedName>
</protein>